<evidence type="ECO:0008006" key="3">
    <source>
        <dbReference type="Google" id="ProtNLM"/>
    </source>
</evidence>
<comment type="caution">
    <text evidence="1">The sequence shown here is derived from an EMBL/GenBank/DDBJ whole genome shotgun (WGS) entry which is preliminary data.</text>
</comment>
<gene>
    <name evidence="1" type="ORF">L6773_02725</name>
</gene>
<evidence type="ECO:0000313" key="1">
    <source>
        <dbReference type="EMBL" id="MCG2587465.1"/>
    </source>
</evidence>
<protein>
    <recommendedName>
        <fullName evidence="3">Stress-response A/B barrel domain-containing protein</fullName>
    </recommendedName>
</protein>
<reference evidence="1" key="1">
    <citation type="submission" date="2022-01" db="EMBL/GenBank/DDBJ databases">
        <authorList>
            <person name="Wang Y."/>
        </authorList>
    </citation>
    <scope>NUCLEOTIDE SEQUENCE</scope>
    <source>
        <strain evidence="1">WB101</strain>
    </source>
</reference>
<name>A0ABS9K9G6_9BACT</name>
<organism evidence="1 2">
    <name type="scientific">Rhodohalobacter sulfatireducens</name>
    <dbReference type="NCBI Taxonomy" id="2911366"/>
    <lineage>
        <taxon>Bacteria</taxon>
        <taxon>Pseudomonadati</taxon>
        <taxon>Balneolota</taxon>
        <taxon>Balneolia</taxon>
        <taxon>Balneolales</taxon>
        <taxon>Balneolaceae</taxon>
        <taxon>Rhodohalobacter</taxon>
    </lineage>
</organism>
<evidence type="ECO:0000313" key="2">
    <source>
        <dbReference type="Proteomes" id="UP001165366"/>
    </source>
</evidence>
<accession>A0ABS9K9G6</accession>
<reference evidence="1" key="2">
    <citation type="submission" date="2024-05" db="EMBL/GenBank/DDBJ databases">
        <title>Rhodohalobacter halophilus gen. nov., sp. nov., a moderately halophilic member of the family Balneolaceae.</title>
        <authorList>
            <person name="Xia J."/>
        </authorList>
    </citation>
    <scope>NUCLEOTIDE SEQUENCE</scope>
    <source>
        <strain evidence="1">WB101</strain>
    </source>
</reference>
<sequence length="102" mass="12216">MAIRMRIIQRFDVTKERQFLQLEKLFAHLEDSRPDYPNGKRLLPISGSEPCNSIIWECDFPDIETAYKTLDFFSGDAEHEMLFKKQSPFFEQVKIEFYKVFE</sequence>
<dbReference type="EMBL" id="JAKLWS010000002">
    <property type="protein sequence ID" value="MCG2587465.1"/>
    <property type="molecule type" value="Genomic_DNA"/>
</dbReference>
<proteinExistence type="predicted"/>
<dbReference type="Proteomes" id="UP001165366">
    <property type="component" value="Unassembled WGS sequence"/>
</dbReference>
<dbReference type="RefSeq" id="WP_237852309.1">
    <property type="nucleotide sequence ID" value="NZ_JAKLWS010000002.1"/>
</dbReference>
<keyword evidence="2" id="KW-1185">Reference proteome</keyword>